<dbReference type="GO" id="GO:0000278">
    <property type="term" value="P:mitotic cell cycle"/>
    <property type="evidence" value="ECO:0007669"/>
    <property type="project" value="TreeGrafter"/>
</dbReference>
<feature type="domain" description="CDT1 Geminin-binding" evidence="4">
    <location>
        <begin position="318"/>
        <end position="534"/>
    </location>
</feature>
<dbReference type="GO" id="GO:0003677">
    <property type="term" value="F:DNA binding"/>
    <property type="evidence" value="ECO:0007669"/>
    <property type="project" value="InterPro"/>
</dbReference>
<accession>A0A0K0FU10</accession>
<reference evidence="6" key="2">
    <citation type="submission" date="2015-08" db="UniProtKB">
        <authorList>
            <consortium name="WormBaseParasite"/>
        </authorList>
    </citation>
    <scope>IDENTIFICATION</scope>
</reference>
<dbReference type="InterPro" id="IPR014939">
    <property type="entry name" value="CDT1_Gemini-bd-like"/>
</dbReference>
<dbReference type="Gene3D" id="1.10.10.1420">
    <property type="entry name" value="DNA replication factor Cdt1, C-terminal WH domain"/>
    <property type="match status" value="1"/>
</dbReference>
<feature type="compositionally biased region" description="Basic and acidic residues" evidence="3">
    <location>
        <begin position="73"/>
        <end position="91"/>
    </location>
</feature>
<reference evidence="5" key="1">
    <citation type="submission" date="2014-07" db="EMBL/GenBank/DDBJ databases">
        <authorList>
            <person name="Martin A.A"/>
            <person name="De Silva N."/>
        </authorList>
    </citation>
    <scope>NUCLEOTIDE SEQUENCE</scope>
</reference>
<evidence type="ECO:0000259" key="4">
    <source>
        <dbReference type="SMART" id="SM01075"/>
    </source>
</evidence>
<feature type="region of interest" description="Disordered" evidence="3">
    <location>
        <begin position="427"/>
        <end position="452"/>
    </location>
</feature>
<evidence type="ECO:0000256" key="2">
    <source>
        <dbReference type="ARBA" id="ARBA00023306"/>
    </source>
</evidence>
<comment type="similarity">
    <text evidence="1">Belongs to the Cdt1 family.</text>
</comment>
<dbReference type="STRING" id="75913.A0A0K0FU10"/>
<dbReference type="Proteomes" id="UP000035680">
    <property type="component" value="Unassembled WGS sequence"/>
</dbReference>
<dbReference type="InterPro" id="IPR036390">
    <property type="entry name" value="WH_DNA-bd_sf"/>
</dbReference>
<feature type="compositionally biased region" description="Polar residues" evidence="3">
    <location>
        <begin position="1"/>
        <end position="25"/>
    </location>
</feature>
<keyword evidence="5" id="KW-1185">Reference proteome</keyword>
<dbReference type="GO" id="GO:0000076">
    <property type="term" value="P:DNA replication checkpoint signaling"/>
    <property type="evidence" value="ECO:0007669"/>
    <property type="project" value="TreeGrafter"/>
</dbReference>
<organism evidence="5 6">
    <name type="scientific">Strongyloides venezuelensis</name>
    <name type="common">Threadworm</name>
    <dbReference type="NCBI Taxonomy" id="75913"/>
    <lineage>
        <taxon>Eukaryota</taxon>
        <taxon>Metazoa</taxon>
        <taxon>Ecdysozoa</taxon>
        <taxon>Nematoda</taxon>
        <taxon>Chromadorea</taxon>
        <taxon>Rhabditida</taxon>
        <taxon>Tylenchina</taxon>
        <taxon>Panagrolaimomorpha</taxon>
        <taxon>Strongyloidoidea</taxon>
        <taxon>Strongyloididae</taxon>
        <taxon>Strongyloides</taxon>
    </lineage>
</organism>
<dbReference type="InterPro" id="IPR045173">
    <property type="entry name" value="Cdt1"/>
</dbReference>
<feature type="region of interest" description="Disordered" evidence="3">
    <location>
        <begin position="1"/>
        <end position="91"/>
    </location>
</feature>
<sequence>MPVTTRASSVTPCSKEQQSSTQSKISGFFYAQKKTRSNQKKVHDVGRTTRSSSASDLKRSSTPEPSHSPVKKPTPEKTFEREGEKVALNDRPKTIRRRINFESYDLKAVELPKISEEKCELVIEEKKINQLFEESQDTIVEEKTIVETKQVLSSDTVSSSKDGEESCILGKQKASKGISLKEQSPTEKMKEMTQLIRTNSTVRAKLKKNVKNLQEYHDLLAKKSSIKKLVEQGNAIKAAAVVERKTLILSPKKVVPAKRTLLSPVSTSVSFIDRLNNLKPVPDSSKDYEVADRPLNVLSYGKTAGLNQEIKDVADKELPGHLSKLLEIFESTDRICAMQPSHNKRNPLDDIMETVKRKIKKTVLVKHYAQILYLYRQSYKITLEKPHNPLGMFKNKSNKEEYIIEPNLEDDLIGYWTPSTPPNTKPAKVDYTPTKLISPMKGTSRRSPTKKLLSTPVKNQVDAITQPRLEPWRLICRQKIFKYLLYQFLIKKHDEFLETKSIVLTPEQKKRLKKFHPDFVIETASDVPEFGLPKPLIINEDLTKKTVKDYFESLESQTVKLPEGVLKTVEILRSPEKKALLMSKKGGIPLTPTKFKEQQQEVQSGKKLSLLERIRLKEEQKKRLAMLRDPENEKRQEKLEKLEKNFLKHVSAYYGIKRCTSVAVDELTDKLIYSMKSINREQCTELIAFACEIAPDYFTMNVVRGKKYLKMASASLNQLMEIVKKEMDICKEKAANV</sequence>
<protein>
    <submittedName>
        <fullName evidence="6">CDT1 domain-containing protein</fullName>
    </submittedName>
</protein>
<dbReference type="GO" id="GO:0030174">
    <property type="term" value="P:regulation of DNA-templated DNA replication initiation"/>
    <property type="evidence" value="ECO:0007669"/>
    <property type="project" value="InterPro"/>
</dbReference>
<dbReference type="InterPro" id="IPR032054">
    <property type="entry name" value="Cdt1_C"/>
</dbReference>
<dbReference type="GO" id="GO:0070182">
    <property type="term" value="F:DNA polymerase binding"/>
    <property type="evidence" value="ECO:0007669"/>
    <property type="project" value="TreeGrafter"/>
</dbReference>
<dbReference type="PANTHER" id="PTHR28637">
    <property type="entry name" value="DNA REPLICATION FACTOR CDT1"/>
    <property type="match status" value="1"/>
</dbReference>
<dbReference type="Pfam" id="PF16679">
    <property type="entry name" value="CDT1_C"/>
    <property type="match status" value="1"/>
</dbReference>
<evidence type="ECO:0000256" key="3">
    <source>
        <dbReference type="SAM" id="MobiDB-lite"/>
    </source>
</evidence>
<evidence type="ECO:0000313" key="6">
    <source>
        <dbReference type="WBParaSite" id="SVE_1582200.1"/>
    </source>
</evidence>
<evidence type="ECO:0000256" key="1">
    <source>
        <dbReference type="ARBA" id="ARBA00008356"/>
    </source>
</evidence>
<dbReference type="WBParaSite" id="SVE_1582200.1">
    <property type="protein sequence ID" value="SVE_1582200.1"/>
    <property type="gene ID" value="SVE_1582200"/>
</dbReference>
<dbReference type="AlphaFoldDB" id="A0A0K0FU10"/>
<dbReference type="SUPFAM" id="SSF46785">
    <property type="entry name" value="Winged helix' DNA-binding domain"/>
    <property type="match status" value="1"/>
</dbReference>
<proteinExistence type="inferred from homology"/>
<dbReference type="Pfam" id="PF08839">
    <property type="entry name" value="CDT1"/>
    <property type="match status" value="1"/>
</dbReference>
<dbReference type="GO" id="GO:0005634">
    <property type="term" value="C:nucleus"/>
    <property type="evidence" value="ECO:0007669"/>
    <property type="project" value="TreeGrafter"/>
</dbReference>
<dbReference type="SMART" id="SM01075">
    <property type="entry name" value="CDT1"/>
    <property type="match status" value="1"/>
</dbReference>
<name>A0A0K0FU10_STRVS</name>
<evidence type="ECO:0000313" key="5">
    <source>
        <dbReference type="Proteomes" id="UP000035680"/>
    </source>
</evidence>
<dbReference type="InterPro" id="IPR038090">
    <property type="entry name" value="Cdt1_C_WH_dom_sf"/>
</dbReference>
<dbReference type="PANTHER" id="PTHR28637:SF1">
    <property type="entry name" value="DNA REPLICATION FACTOR CDT1"/>
    <property type="match status" value="1"/>
</dbReference>
<dbReference type="GO" id="GO:0071163">
    <property type="term" value="P:DNA replication preinitiation complex assembly"/>
    <property type="evidence" value="ECO:0007669"/>
    <property type="project" value="InterPro"/>
</dbReference>
<keyword evidence="2" id="KW-0131">Cell cycle</keyword>